<dbReference type="InterPro" id="IPR014757">
    <property type="entry name" value="Tscrpt_reg_IclR_C"/>
</dbReference>
<dbReference type="SUPFAM" id="SSF55781">
    <property type="entry name" value="GAF domain-like"/>
    <property type="match status" value="1"/>
</dbReference>
<reference evidence="6 7" key="1">
    <citation type="submission" date="2018-10" db="EMBL/GenBank/DDBJ databases">
        <authorList>
            <person name="Criscuolo A."/>
        </authorList>
    </citation>
    <scope>NUCLEOTIDE SEQUENCE [LARGE SCALE GENOMIC DNA]</scope>
    <source>
        <strain evidence="6">DnA1</strain>
    </source>
</reference>
<evidence type="ECO:0000313" key="6">
    <source>
        <dbReference type="EMBL" id="VCU72024.1"/>
    </source>
</evidence>
<dbReference type="EMBL" id="UWPJ01000034">
    <property type="protein sequence ID" value="VCU72024.1"/>
    <property type="molecule type" value="Genomic_DNA"/>
</dbReference>
<evidence type="ECO:0000256" key="3">
    <source>
        <dbReference type="ARBA" id="ARBA00023163"/>
    </source>
</evidence>
<dbReference type="InterPro" id="IPR005471">
    <property type="entry name" value="Tscrpt_reg_IclR_N"/>
</dbReference>
<evidence type="ECO:0000259" key="5">
    <source>
        <dbReference type="PROSITE" id="PS51078"/>
    </source>
</evidence>
<dbReference type="PANTHER" id="PTHR30136">
    <property type="entry name" value="HELIX-TURN-HELIX TRANSCRIPTIONAL REGULATOR, ICLR FAMILY"/>
    <property type="match status" value="1"/>
</dbReference>
<dbReference type="SMART" id="SM00346">
    <property type="entry name" value="HTH_ICLR"/>
    <property type="match status" value="1"/>
</dbReference>
<dbReference type="PANTHER" id="PTHR30136:SF23">
    <property type="entry name" value="DNA-BINDING TRANSCRIPTIONAL ACTIVATOR MHPR"/>
    <property type="match status" value="1"/>
</dbReference>
<keyword evidence="1" id="KW-0805">Transcription regulation</keyword>
<keyword evidence="3" id="KW-0804">Transcription</keyword>
<dbReference type="PROSITE" id="PS51078">
    <property type="entry name" value="ICLR_ED"/>
    <property type="match status" value="1"/>
</dbReference>
<dbReference type="GO" id="GO:0045892">
    <property type="term" value="P:negative regulation of DNA-templated transcription"/>
    <property type="evidence" value="ECO:0007669"/>
    <property type="project" value="TreeGrafter"/>
</dbReference>
<dbReference type="InterPro" id="IPR036388">
    <property type="entry name" value="WH-like_DNA-bd_sf"/>
</dbReference>
<evidence type="ECO:0000313" key="7">
    <source>
        <dbReference type="Proteomes" id="UP000277294"/>
    </source>
</evidence>
<name>A0A3P4B6U9_9BURK</name>
<dbReference type="Pfam" id="PF01614">
    <property type="entry name" value="IclR_C"/>
    <property type="match status" value="1"/>
</dbReference>
<dbReference type="Gene3D" id="3.30.450.40">
    <property type="match status" value="1"/>
</dbReference>
<proteinExistence type="predicted"/>
<dbReference type="Proteomes" id="UP000277294">
    <property type="component" value="Unassembled WGS sequence"/>
</dbReference>
<sequence>MDKSEAHTSRVISRTLAVLRALNAYNGSKVGELHRSTGISRPALYRFLQCLEHEGYIVRDDRGGYRLTHLVRALSDGFRQEDSVAHFAFAELQALQRRVLWPTGFGVFANHAIYLRETTRRISPLVIDEASLGARIPLLRSSMGLAYLAFCPQQERDEILAALAKSCSPDDALANSPKQVEALLEQTRGDGYGSRNSGLVPETGSIAVPVHLEGRVIGTVCITFFASVLTPASAAARYLQDLKRTASAIEAAAGISAAAGSGGS</sequence>
<dbReference type="Pfam" id="PF09339">
    <property type="entry name" value="HTH_IclR"/>
    <property type="match status" value="1"/>
</dbReference>
<evidence type="ECO:0000256" key="1">
    <source>
        <dbReference type="ARBA" id="ARBA00023015"/>
    </source>
</evidence>
<organism evidence="6 7">
    <name type="scientific">Pigmentiphaga humi</name>
    <dbReference type="NCBI Taxonomy" id="2478468"/>
    <lineage>
        <taxon>Bacteria</taxon>
        <taxon>Pseudomonadati</taxon>
        <taxon>Pseudomonadota</taxon>
        <taxon>Betaproteobacteria</taxon>
        <taxon>Burkholderiales</taxon>
        <taxon>Alcaligenaceae</taxon>
        <taxon>Pigmentiphaga</taxon>
    </lineage>
</organism>
<dbReference type="AlphaFoldDB" id="A0A3P4B6U9"/>
<keyword evidence="2" id="KW-0238">DNA-binding</keyword>
<evidence type="ECO:0000259" key="4">
    <source>
        <dbReference type="PROSITE" id="PS51077"/>
    </source>
</evidence>
<feature type="domain" description="HTH iclR-type" evidence="4">
    <location>
        <begin position="9"/>
        <end position="69"/>
    </location>
</feature>
<protein>
    <submittedName>
        <fullName evidence="6">Transcriptional regulator KdgR</fullName>
    </submittedName>
</protein>
<accession>A0A3P4B6U9</accession>
<dbReference type="GO" id="GO:0003700">
    <property type="term" value="F:DNA-binding transcription factor activity"/>
    <property type="evidence" value="ECO:0007669"/>
    <property type="project" value="TreeGrafter"/>
</dbReference>
<dbReference type="Gene3D" id="1.10.10.10">
    <property type="entry name" value="Winged helix-like DNA-binding domain superfamily/Winged helix DNA-binding domain"/>
    <property type="match status" value="1"/>
</dbReference>
<dbReference type="GO" id="GO:0003677">
    <property type="term" value="F:DNA binding"/>
    <property type="evidence" value="ECO:0007669"/>
    <property type="project" value="UniProtKB-KW"/>
</dbReference>
<dbReference type="SUPFAM" id="SSF46785">
    <property type="entry name" value="Winged helix' DNA-binding domain"/>
    <property type="match status" value="1"/>
</dbReference>
<gene>
    <name evidence="6" type="primary">kdgR_10</name>
    <name evidence="6" type="ORF">PIGHUM_04119</name>
</gene>
<feature type="domain" description="IclR-ED" evidence="5">
    <location>
        <begin position="70"/>
        <end position="255"/>
    </location>
</feature>
<dbReference type="PROSITE" id="PS51077">
    <property type="entry name" value="HTH_ICLR"/>
    <property type="match status" value="1"/>
</dbReference>
<dbReference type="InterPro" id="IPR050707">
    <property type="entry name" value="HTH_MetabolicPath_Reg"/>
</dbReference>
<dbReference type="InterPro" id="IPR036390">
    <property type="entry name" value="WH_DNA-bd_sf"/>
</dbReference>
<dbReference type="RefSeq" id="WP_124081613.1">
    <property type="nucleotide sequence ID" value="NZ_UWPJ01000034.1"/>
</dbReference>
<dbReference type="OrthoDB" id="9807558at2"/>
<dbReference type="InterPro" id="IPR029016">
    <property type="entry name" value="GAF-like_dom_sf"/>
</dbReference>
<evidence type="ECO:0000256" key="2">
    <source>
        <dbReference type="ARBA" id="ARBA00023125"/>
    </source>
</evidence>
<keyword evidence="7" id="KW-1185">Reference proteome</keyword>